<sequence>MLMSTSKIKLNQIQKQKLLKIKQKSQTETVRDRAHAILLRHQGFTIEQTAQALLRSDKFIKHAAKLHRQEKLTETHFQGNHHTKLTKQQRDEIIGIIRDKCPNKLPGFNFKEQFWSTDILKIIIKQKYQAEYKTEKSYYDLFKRAGFSFHKPKIKDFRQNPAKMKQFKGALKKSSETTRIRLSW</sequence>
<dbReference type="InterPro" id="IPR025959">
    <property type="entry name" value="Winged_HTH_dom"/>
</dbReference>
<name>A0A2M6K7V5_9BACT</name>
<evidence type="ECO:0000259" key="1">
    <source>
        <dbReference type="Pfam" id="PF13592"/>
    </source>
</evidence>
<organism evidence="2 3">
    <name type="scientific">Candidatus Falkowbacteria bacterium CG11_big_fil_rev_8_21_14_0_20_39_10</name>
    <dbReference type="NCBI Taxonomy" id="1974570"/>
    <lineage>
        <taxon>Bacteria</taxon>
        <taxon>Candidatus Falkowiibacteriota</taxon>
    </lineage>
</organism>
<protein>
    <recommendedName>
        <fullName evidence="1">Winged helix-turn helix domain-containing protein</fullName>
    </recommendedName>
</protein>
<evidence type="ECO:0000313" key="2">
    <source>
        <dbReference type="EMBL" id="PIR12751.1"/>
    </source>
</evidence>
<dbReference type="EMBL" id="PCWW01000073">
    <property type="protein sequence ID" value="PIR12751.1"/>
    <property type="molecule type" value="Genomic_DNA"/>
</dbReference>
<reference evidence="2 3" key="1">
    <citation type="submission" date="2017-09" db="EMBL/GenBank/DDBJ databases">
        <title>Depth-based differentiation of microbial function through sediment-hosted aquifers and enrichment of novel symbionts in the deep terrestrial subsurface.</title>
        <authorList>
            <person name="Probst A.J."/>
            <person name="Ladd B."/>
            <person name="Jarett J.K."/>
            <person name="Geller-Mcgrath D.E."/>
            <person name="Sieber C.M."/>
            <person name="Emerson J.B."/>
            <person name="Anantharaman K."/>
            <person name="Thomas B.C."/>
            <person name="Malmstrom R."/>
            <person name="Stieglmeier M."/>
            <person name="Klingl A."/>
            <person name="Woyke T."/>
            <person name="Ryan C.M."/>
            <person name="Banfield J.F."/>
        </authorList>
    </citation>
    <scope>NUCLEOTIDE SEQUENCE [LARGE SCALE GENOMIC DNA]</scope>
    <source>
        <strain evidence="2">CG11_big_fil_rev_8_21_14_0_20_39_10</strain>
    </source>
</reference>
<dbReference type="AlphaFoldDB" id="A0A2M6K7V5"/>
<gene>
    <name evidence="2" type="ORF">COV49_04440</name>
</gene>
<dbReference type="Proteomes" id="UP000230869">
    <property type="component" value="Unassembled WGS sequence"/>
</dbReference>
<proteinExistence type="predicted"/>
<feature type="domain" description="Winged helix-turn helix" evidence="1">
    <location>
        <begin position="113"/>
        <end position="169"/>
    </location>
</feature>
<accession>A0A2M6K7V5</accession>
<evidence type="ECO:0000313" key="3">
    <source>
        <dbReference type="Proteomes" id="UP000230869"/>
    </source>
</evidence>
<comment type="caution">
    <text evidence="2">The sequence shown here is derived from an EMBL/GenBank/DDBJ whole genome shotgun (WGS) entry which is preliminary data.</text>
</comment>
<dbReference type="Pfam" id="PF13592">
    <property type="entry name" value="HTH_33"/>
    <property type="match status" value="1"/>
</dbReference>